<evidence type="ECO:0000256" key="2">
    <source>
        <dbReference type="ARBA" id="ARBA00007032"/>
    </source>
</evidence>
<dbReference type="PANTHER" id="PTHR30332">
    <property type="entry name" value="PROBABLE GENERAL SECRETION PATHWAY PROTEIN D"/>
    <property type="match status" value="1"/>
</dbReference>
<evidence type="ECO:0000256" key="5">
    <source>
        <dbReference type="ARBA" id="ARBA00022927"/>
    </source>
</evidence>
<keyword evidence="3 9" id="KW-0813">Transport</keyword>
<keyword evidence="8 9" id="KW-0998">Cell outer membrane</keyword>
<dbReference type="InterPro" id="IPR003522">
    <property type="entry name" value="T3SS_OM_pore_YscC"/>
</dbReference>
<dbReference type="RefSeq" id="WP_310348287.1">
    <property type="nucleotide sequence ID" value="NZ_JAVDXQ010000006.1"/>
</dbReference>
<dbReference type="EMBL" id="JAVDXQ010000006">
    <property type="protein sequence ID" value="MDR7298971.1"/>
    <property type="molecule type" value="Genomic_DNA"/>
</dbReference>
<dbReference type="InterPro" id="IPR004846">
    <property type="entry name" value="T2SS/T3SS_dom"/>
</dbReference>
<dbReference type="NCBIfam" id="TIGR02516">
    <property type="entry name" value="type_III_yscC"/>
    <property type="match status" value="1"/>
</dbReference>
<protein>
    <recommendedName>
        <fullName evidence="9">Type 3 secretion system secretin</fullName>
        <shortName evidence="9">T3SS secretin</shortName>
    </recommendedName>
</protein>
<keyword evidence="6 9" id="KW-0811">Translocation</keyword>
<organism evidence="13 14">
    <name type="scientific">Pelomonas aquatica</name>
    <dbReference type="NCBI Taxonomy" id="431058"/>
    <lineage>
        <taxon>Bacteria</taxon>
        <taxon>Pseudomonadati</taxon>
        <taxon>Pseudomonadota</taxon>
        <taxon>Betaproteobacteria</taxon>
        <taxon>Burkholderiales</taxon>
        <taxon>Sphaerotilaceae</taxon>
        <taxon>Roseateles</taxon>
    </lineage>
</organism>
<evidence type="ECO:0000313" key="14">
    <source>
        <dbReference type="Proteomes" id="UP001180536"/>
    </source>
</evidence>
<reference evidence="13 14" key="1">
    <citation type="submission" date="2023-07" db="EMBL/GenBank/DDBJ databases">
        <title>Sorghum-associated microbial communities from plants grown in Nebraska, USA.</title>
        <authorList>
            <person name="Schachtman D."/>
        </authorList>
    </citation>
    <scope>NUCLEOTIDE SEQUENCE [LARGE SCALE GENOMIC DNA]</scope>
    <source>
        <strain evidence="13 14">BE310</strain>
    </source>
</reference>
<comment type="function">
    <text evidence="9">Component of the type III secretion system (T3SS), also called injectisome, which is used to inject bacterial effector proteins into eukaryotic host cells. Forms a ring-shaped multimeric structure with an apparent central pore in the outer membrane.</text>
</comment>
<dbReference type="Pfam" id="PF00263">
    <property type="entry name" value="Secretin"/>
    <property type="match status" value="1"/>
</dbReference>
<evidence type="ECO:0000256" key="9">
    <source>
        <dbReference type="HAMAP-Rule" id="MF_02219"/>
    </source>
</evidence>
<accession>A0ABU1ZH26</accession>
<dbReference type="InterPro" id="IPR050810">
    <property type="entry name" value="Bact_Secretion_Sys_Channel"/>
</dbReference>
<evidence type="ECO:0000256" key="10">
    <source>
        <dbReference type="RuleBase" id="RU004004"/>
    </source>
</evidence>
<dbReference type="Gene3D" id="3.30.1370.120">
    <property type="match status" value="1"/>
</dbReference>
<dbReference type="InterPro" id="IPR038591">
    <property type="entry name" value="NolW-like_sf"/>
</dbReference>
<evidence type="ECO:0000256" key="8">
    <source>
        <dbReference type="ARBA" id="ARBA00023237"/>
    </source>
</evidence>
<keyword evidence="5 9" id="KW-0653">Protein transport</keyword>
<feature type="domain" description="NolW-like" evidence="12">
    <location>
        <begin position="274"/>
        <end position="336"/>
    </location>
</feature>
<evidence type="ECO:0000256" key="3">
    <source>
        <dbReference type="ARBA" id="ARBA00022448"/>
    </source>
</evidence>
<evidence type="ECO:0000256" key="6">
    <source>
        <dbReference type="ARBA" id="ARBA00023010"/>
    </source>
</evidence>
<proteinExistence type="inferred from homology"/>
<dbReference type="InterPro" id="IPR004845">
    <property type="entry name" value="T2SS_GspD_CS"/>
</dbReference>
<name>A0ABU1ZH26_9BURK</name>
<comment type="subunit">
    <text evidence="9">The core secretion machinery of the T3SS is composed of approximately 20 different proteins, including cytoplasmic components, a base, an export apparatus and a needle. This subunit is part of the base, which anchors the injectisome in the bacterial cell envelope. Forms a stable homooligomeric complex.</text>
</comment>
<evidence type="ECO:0000256" key="7">
    <source>
        <dbReference type="ARBA" id="ARBA00023136"/>
    </source>
</evidence>
<evidence type="ECO:0000259" key="12">
    <source>
        <dbReference type="Pfam" id="PF03958"/>
    </source>
</evidence>
<keyword evidence="7 9" id="KW-0472">Membrane</keyword>
<evidence type="ECO:0000259" key="11">
    <source>
        <dbReference type="Pfam" id="PF00263"/>
    </source>
</evidence>
<dbReference type="PRINTS" id="PR01337">
    <property type="entry name" value="TYPE3OMGPROT"/>
</dbReference>
<keyword evidence="14" id="KW-1185">Reference proteome</keyword>
<comment type="caution">
    <text evidence="13">The sequence shown here is derived from an EMBL/GenBank/DDBJ whole genome shotgun (WGS) entry which is preliminary data.</text>
</comment>
<keyword evidence="4 9" id="KW-0732">Signal</keyword>
<dbReference type="Gene3D" id="3.55.50.30">
    <property type="match status" value="1"/>
</dbReference>
<dbReference type="Pfam" id="PF03958">
    <property type="entry name" value="Secretin_N"/>
    <property type="match status" value="1"/>
</dbReference>
<feature type="signal peptide" evidence="9">
    <location>
        <begin position="1"/>
        <end position="23"/>
    </location>
</feature>
<evidence type="ECO:0000256" key="1">
    <source>
        <dbReference type="ARBA" id="ARBA00004442"/>
    </source>
</evidence>
<evidence type="ECO:0000313" key="13">
    <source>
        <dbReference type="EMBL" id="MDR7298971.1"/>
    </source>
</evidence>
<feature type="chain" id="PRO_5044932719" description="Type 3 secretion system secretin" evidence="9">
    <location>
        <begin position="24"/>
        <end position="638"/>
    </location>
</feature>
<evidence type="ECO:0000256" key="4">
    <source>
        <dbReference type="ARBA" id="ARBA00022729"/>
    </source>
</evidence>
<gene>
    <name evidence="9" type="primary">sctC</name>
    <name evidence="13" type="ORF">J2X16_004339</name>
</gene>
<comment type="similarity">
    <text evidence="2 9">Belongs to the bacterial secretin family. T3SS SctC subfamily.</text>
</comment>
<dbReference type="InterPro" id="IPR005644">
    <property type="entry name" value="NolW-like"/>
</dbReference>
<dbReference type="HAMAP" id="MF_02219">
    <property type="entry name" value="Type_III_secretin"/>
    <property type="match status" value="1"/>
</dbReference>
<sequence precursor="true">MTPTLRITAATLLLLAQAAPLSAAPLPEGLRPLRLEARDQPIEQFLQGLFSGSDIPVVVTGVQGQVNGRFEGTPAKLLRDLSRAYNLLSYYDGGVLYIAPASDTQTRSYLLTPAAAAQVQRAAQALQLADVRNTLKFSDDGALLAVGAKRFVQQVDELVRQVRPGTTAVAMQSWAPPPQQQPLPDYRIYYLRYAWAQDVPMNFGGQQTTLPGVASILRSLVGQPNKPRASAAVDPARAQGSQRLRGGAARAGGGITTLGLADDSAAGVRGTDTLVAALSQVGYGSPAQEAAEAPPPHDFSPRIEADPRLNAVIVRDLPERLDRYGALIKSLDIEPQALEIEATIIDINTDRLRELGINWRYNRGLSSLLVGNGTASDQRLNGQVDVTPSALGGAISAVIGDRYPFVARITALQSDGAAKVVSSPQVVTLSNVEAVFDNSSTYYVRVAGREEVDLFNVTAGTRLRVTPHVFREGQNGEGVPRIKLLVQIEDGGLTGQTVDQLPVVERSGINTQALISEGESLLIGGMVRDSATAGVDKVPVLGDIPVLGNLFKTQRKGGQRIERMFLITPRLASSKAATDVMDKARQPLVEPGAPAEGRSSAAAAPPVAAVTTPILATPATAAPIAAAGVTDAGAAPQE</sequence>
<comment type="subcellular location">
    <subcellularLocation>
        <location evidence="1 9 10">Cell outer membrane</location>
    </subcellularLocation>
</comment>
<dbReference type="PANTHER" id="PTHR30332:SF5">
    <property type="entry name" value="SPI-1 TYPE 3 SECRETION SYSTEM SECRETIN"/>
    <property type="match status" value="1"/>
</dbReference>
<dbReference type="PROSITE" id="PS00875">
    <property type="entry name" value="T2SP_D"/>
    <property type="match status" value="1"/>
</dbReference>
<dbReference type="Proteomes" id="UP001180536">
    <property type="component" value="Unassembled WGS sequence"/>
</dbReference>
<feature type="domain" description="Type II/III secretion system secretin-like" evidence="11">
    <location>
        <begin position="411"/>
        <end position="571"/>
    </location>
</feature>